<dbReference type="SUPFAM" id="SSF53756">
    <property type="entry name" value="UDP-Glycosyltransferase/glycogen phosphorylase"/>
    <property type="match status" value="1"/>
</dbReference>
<proteinExistence type="inferred from homology"/>
<evidence type="ECO:0000256" key="3">
    <source>
        <dbReference type="ARBA" id="ARBA00022600"/>
    </source>
</evidence>
<dbReference type="InterPro" id="IPR000811">
    <property type="entry name" value="Glyco_trans_35"/>
</dbReference>
<dbReference type="AlphaFoldDB" id="A0A564YSW8"/>
<dbReference type="Pfam" id="PF00343">
    <property type="entry name" value="Phosphorylase"/>
    <property type="match status" value="1"/>
</dbReference>
<organism evidence="12 13">
    <name type="scientific">Hymenolepis diminuta</name>
    <name type="common">Rat tapeworm</name>
    <dbReference type="NCBI Taxonomy" id="6216"/>
    <lineage>
        <taxon>Eukaryota</taxon>
        <taxon>Metazoa</taxon>
        <taxon>Spiralia</taxon>
        <taxon>Lophotrochozoa</taxon>
        <taxon>Platyhelminthes</taxon>
        <taxon>Cestoda</taxon>
        <taxon>Eucestoda</taxon>
        <taxon>Cyclophyllidea</taxon>
        <taxon>Hymenolepididae</taxon>
        <taxon>Hymenolepis</taxon>
    </lineage>
</organism>
<evidence type="ECO:0000256" key="10">
    <source>
        <dbReference type="ARBA" id="ARBA00046783"/>
    </source>
</evidence>
<dbReference type="FunFam" id="3.40.50.2000:FF:000005">
    <property type="entry name" value="Alpha-1,4 glucan phosphorylase"/>
    <property type="match status" value="1"/>
</dbReference>
<dbReference type="PROSITE" id="PS00102">
    <property type="entry name" value="PHOSPHORYLASE"/>
    <property type="match status" value="1"/>
</dbReference>
<keyword evidence="7 11" id="KW-0119">Carbohydrate metabolism</keyword>
<reference evidence="12 13" key="1">
    <citation type="submission" date="2019-07" db="EMBL/GenBank/DDBJ databases">
        <authorList>
            <person name="Jastrzebski P J."/>
            <person name="Paukszto L."/>
            <person name="Jastrzebski P J."/>
        </authorList>
    </citation>
    <scope>NUCLEOTIDE SEQUENCE [LARGE SCALE GENOMIC DNA]</scope>
    <source>
        <strain evidence="12 13">WMS-il1</strain>
    </source>
</reference>
<dbReference type="InterPro" id="IPR035090">
    <property type="entry name" value="Pyridoxal_P_attach_site"/>
</dbReference>
<dbReference type="NCBIfam" id="TIGR02093">
    <property type="entry name" value="P_ylase"/>
    <property type="match status" value="1"/>
</dbReference>
<keyword evidence="13" id="KW-1185">Reference proteome</keyword>
<gene>
    <name evidence="12" type="ORF">WMSIL1_LOCUS9334</name>
</gene>
<accession>A0A564YSW8</accession>
<evidence type="ECO:0000256" key="4">
    <source>
        <dbReference type="ARBA" id="ARBA00022676"/>
    </source>
</evidence>
<comment type="similarity">
    <text evidence="2 11">Belongs to the glycogen phosphorylase family.</text>
</comment>
<dbReference type="Proteomes" id="UP000321570">
    <property type="component" value="Unassembled WGS sequence"/>
</dbReference>
<dbReference type="EC" id="2.4.1.1" evidence="11"/>
<keyword evidence="4 11" id="KW-0328">Glycosyltransferase</keyword>
<dbReference type="GO" id="GO:0005737">
    <property type="term" value="C:cytoplasm"/>
    <property type="evidence" value="ECO:0007669"/>
    <property type="project" value="TreeGrafter"/>
</dbReference>
<dbReference type="Gene3D" id="3.40.50.2000">
    <property type="entry name" value="Glycogen Phosphorylase B"/>
    <property type="match status" value="2"/>
</dbReference>
<dbReference type="InterPro" id="IPR011833">
    <property type="entry name" value="Glycg_phsphrylas"/>
</dbReference>
<dbReference type="EMBL" id="CABIJS010000356">
    <property type="protein sequence ID" value="VUZ50357.1"/>
    <property type="molecule type" value="Genomic_DNA"/>
</dbReference>
<protein>
    <recommendedName>
        <fullName evidence="11">Alpha-1,4 glucan phosphorylase</fullName>
        <ecNumber evidence="11">2.4.1.1</ecNumber>
    </recommendedName>
</protein>
<evidence type="ECO:0000256" key="9">
    <source>
        <dbReference type="ARBA" id="ARBA00037413"/>
    </source>
</evidence>
<sequence>ENGPKRQDFRELPDKIIIHLNDSHLALTIPEMMRLLVDVEGVGWDEAWKIVQKCISYTNQTVLPTTQERWPVSLLRNLLPRHLEIIYKINQDFIDMLVEKYPDDKEKVRKMSVFQTDAGHEMFVSAHLCMIGSHIINGVSEMHTHIMKASMFKDFYELWPTKFSNVTSGVTPRRWIKLCNPLLSNLMTEKLDEDWVMNLEKLKGLKQFAKDETFLKTLMSIKFQNKVRLANYIFHTLNVEVNPNTLFDVQVKPIHEYRRQLLNILHIIAMYNRIKKNPRIEMVPRTVMIGGKGALGYTRAKLIISLINCIAKKVNNDPDANGKLKVVYLTNYGVTMAQYVVSGADLSQHISTPGMEACGTSNMKFMMNGVLMLGTLDGSNAELIEEAGRDNCFTFGHTIDEVAEFRRRGYDPQGYIGQSPELREALEQIKSGFFCPEDVDRFKVLYKDLTSSDYYLICVDFLKYCKVQATIDEAYKDKMKWAKMCLMNIAGSAKFSSDRAVKGYARDIWNVPTERLVLPSNMFGSVDPIGEIIKAPRSSDDKLPLPV</sequence>
<comment type="function">
    <text evidence="9 11">Allosteric enzyme that catalyzes the rate-limiting step in glycogen catabolism, the phosphorolytic cleavage of glycogen to produce glucose-1-phosphate, and plays a central role in maintaining cellular and organismal glucose homeostasis.</text>
</comment>
<dbReference type="GO" id="GO:0008184">
    <property type="term" value="F:glycogen phosphorylase activity"/>
    <property type="evidence" value="ECO:0007669"/>
    <property type="project" value="InterPro"/>
</dbReference>
<evidence type="ECO:0000256" key="5">
    <source>
        <dbReference type="ARBA" id="ARBA00022679"/>
    </source>
</evidence>
<evidence type="ECO:0000313" key="13">
    <source>
        <dbReference type="Proteomes" id="UP000321570"/>
    </source>
</evidence>
<dbReference type="GO" id="GO:0030170">
    <property type="term" value="F:pyridoxal phosphate binding"/>
    <property type="evidence" value="ECO:0007669"/>
    <property type="project" value="InterPro"/>
</dbReference>
<comment type="subunit">
    <text evidence="10">Homodimer; enzymatically active. Interacts with PPP1R3B; recruits the phosphatase PP1 which dephosphorylates and inactivates PYGL/glycogen phosphorylase.</text>
</comment>
<evidence type="ECO:0000256" key="2">
    <source>
        <dbReference type="ARBA" id="ARBA00006047"/>
    </source>
</evidence>
<evidence type="ECO:0000256" key="11">
    <source>
        <dbReference type="RuleBase" id="RU000587"/>
    </source>
</evidence>
<comment type="catalytic activity">
    <reaction evidence="8">
        <text>[(1-&gt;4)-alpha-D-glucosyl](n) + phosphate = [(1-&gt;4)-alpha-D-glucosyl](n-1) + alpha-D-glucose 1-phosphate</text>
        <dbReference type="Rhea" id="RHEA:41732"/>
        <dbReference type="Rhea" id="RHEA-COMP:9584"/>
        <dbReference type="Rhea" id="RHEA-COMP:9586"/>
        <dbReference type="ChEBI" id="CHEBI:15444"/>
        <dbReference type="ChEBI" id="CHEBI:43474"/>
        <dbReference type="ChEBI" id="CHEBI:58601"/>
        <dbReference type="EC" id="2.4.1.1"/>
    </reaction>
    <physiologicalReaction direction="left-to-right" evidence="8">
        <dbReference type="Rhea" id="RHEA:41733"/>
    </physiologicalReaction>
</comment>
<evidence type="ECO:0000313" key="12">
    <source>
        <dbReference type="EMBL" id="VUZ50357.1"/>
    </source>
</evidence>
<evidence type="ECO:0000256" key="1">
    <source>
        <dbReference type="ARBA" id="ARBA00001933"/>
    </source>
</evidence>
<dbReference type="GO" id="GO:0005980">
    <property type="term" value="P:glycogen catabolic process"/>
    <property type="evidence" value="ECO:0007669"/>
    <property type="project" value="TreeGrafter"/>
</dbReference>
<evidence type="ECO:0000256" key="8">
    <source>
        <dbReference type="ARBA" id="ARBA00036074"/>
    </source>
</evidence>
<comment type="cofactor">
    <cofactor evidence="1 11">
        <name>pyridoxal 5'-phosphate</name>
        <dbReference type="ChEBI" id="CHEBI:597326"/>
    </cofactor>
</comment>
<keyword evidence="6 11" id="KW-0663">Pyridoxal phosphate</keyword>
<dbReference type="PANTHER" id="PTHR11468:SF3">
    <property type="entry name" value="GLYCOGEN PHOSPHORYLASE, LIVER FORM"/>
    <property type="match status" value="1"/>
</dbReference>
<name>A0A564YSW8_HYMDI</name>
<keyword evidence="5 11" id="KW-0808">Transferase</keyword>
<evidence type="ECO:0000256" key="6">
    <source>
        <dbReference type="ARBA" id="ARBA00022898"/>
    </source>
</evidence>
<dbReference type="PANTHER" id="PTHR11468">
    <property type="entry name" value="GLYCOGEN PHOSPHORYLASE"/>
    <property type="match status" value="1"/>
</dbReference>
<keyword evidence="3" id="KW-0321">Glycogen metabolism</keyword>
<feature type="non-terminal residue" evidence="12">
    <location>
        <position position="1"/>
    </location>
</feature>
<evidence type="ECO:0000256" key="7">
    <source>
        <dbReference type="ARBA" id="ARBA00023277"/>
    </source>
</evidence>